<evidence type="ECO:0000259" key="2">
    <source>
        <dbReference type="SMART" id="SM00858"/>
    </source>
</evidence>
<reference evidence="3 4" key="1">
    <citation type="submission" date="2017-05" db="EMBL/GenBank/DDBJ databases">
        <title>Complete and WGS of Bordetella genogroups.</title>
        <authorList>
            <person name="Spilker T."/>
            <person name="LiPuma J."/>
        </authorList>
    </citation>
    <scope>NUCLEOTIDE SEQUENCE [LARGE SCALE GENOMIC DNA]</scope>
    <source>
        <strain evidence="3 4">AU10456</strain>
    </source>
</reference>
<proteinExistence type="predicted"/>
<dbReference type="InterPro" id="IPR013974">
    <property type="entry name" value="SAF"/>
</dbReference>
<dbReference type="NCBIfam" id="TIGR03177">
    <property type="entry name" value="pilus_cpaB"/>
    <property type="match status" value="1"/>
</dbReference>
<organism evidence="3 4">
    <name type="scientific">Bordetella genomosp. 5</name>
    <dbReference type="NCBI Taxonomy" id="1395608"/>
    <lineage>
        <taxon>Bacteria</taxon>
        <taxon>Pseudomonadati</taxon>
        <taxon>Pseudomonadota</taxon>
        <taxon>Betaproteobacteria</taxon>
        <taxon>Burkholderiales</taxon>
        <taxon>Alcaligenaceae</taxon>
        <taxon>Bordetella</taxon>
    </lineage>
</organism>
<dbReference type="CDD" id="cd11614">
    <property type="entry name" value="SAF_CpaB_FlgA_like"/>
    <property type="match status" value="1"/>
</dbReference>
<evidence type="ECO:0000313" key="3">
    <source>
        <dbReference type="EMBL" id="OZI46535.1"/>
    </source>
</evidence>
<evidence type="ECO:0000256" key="1">
    <source>
        <dbReference type="SAM" id="MobiDB-lite"/>
    </source>
</evidence>
<comment type="caution">
    <text evidence="3">The sequence shown here is derived from an EMBL/GenBank/DDBJ whole genome shotgun (WGS) entry which is preliminary data.</text>
</comment>
<keyword evidence="4" id="KW-1185">Reference proteome</keyword>
<feature type="region of interest" description="Disordered" evidence="1">
    <location>
        <begin position="277"/>
        <end position="319"/>
    </location>
</feature>
<dbReference type="Pfam" id="PF16976">
    <property type="entry name" value="RcpC"/>
    <property type="match status" value="1"/>
</dbReference>
<protein>
    <submittedName>
        <fullName evidence="3">Flp pilus assembly protein CpaB</fullName>
    </submittedName>
</protein>
<accession>A0A261TAV4</accession>
<evidence type="ECO:0000313" key="4">
    <source>
        <dbReference type="Proteomes" id="UP000216913"/>
    </source>
</evidence>
<gene>
    <name evidence="3" type="ORF">CAL25_17660</name>
</gene>
<dbReference type="EMBL" id="NEVP01000011">
    <property type="protein sequence ID" value="OZI46535.1"/>
    <property type="molecule type" value="Genomic_DNA"/>
</dbReference>
<dbReference type="SMART" id="SM00858">
    <property type="entry name" value="SAF"/>
    <property type="match status" value="1"/>
</dbReference>
<dbReference type="AlphaFoldDB" id="A0A261TAV4"/>
<name>A0A261TAV4_9BORD</name>
<dbReference type="Proteomes" id="UP000216913">
    <property type="component" value="Unassembled WGS sequence"/>
</dbReference>
<dbReference type="RefSeq" id="WP_094802285.1">
    <property type="nucleotide sequence ID" value="NZ_NEVP01000011.1"/>
</dbReference>
<sequence length="319" mass="33227">MSLTAKIVAGLFILVALVLGFFAIQLATRPVPPPPAPVWPVQVQNTAPAEPEVQTFPVLVAAGRIEPGVPIAADKLKVAQWPVQPGGVETDPKQIEGKVLRKALMAGEPVMSADVMRGLATYLEPGERAVTIAVDELSGAQNRIQPGDLIDVFLLMERSAEVPGTQTRLLQSRVRVLAYGADAVSGPGAAVDTNTPNAAVARNAILAVPVEQVNELLLASRAGKLQLVLRSPGDTDMPDPSLFPRRAPVLNARAGLTPVQQASARDGINAAFAGDALPQLAGPAPEPPPQQAAPRSPRPAGGGRSVEIIRGGDISTVTY</sequence>
<dbReference type="OrthoDB" id="8776995at2"/>
<dbReference type="Pfam" id="PF08666">
    <property type="entry name" value="SAF"/>
    <property type="match status" value="1"/>
</dbReference>
<feature type="domain" description="SAF" evidence="2">
    <location>
        <begin position="56"/>
        <end position="116"/>
    </location>
</feature>
<dbReference type="InterPro" id="IPR017592">
    <property type="entry name" value="Pilus_assmbl_Flp-typ_CpaB"/>
</dbReference>
<dbReference type="InterPro" id="IPR031571">
    <property type="entry name" value="RcpC_dom"/>
</dbReference>